<evidence type="ECO:0000256" key="1">
    <source>
        <dbReference type="SAM" id="MobiDB-lite"/>
    </source>
</evidence>
<name>A0A2A2HYW6_9GAMM</name>
<accession>A0A2A2HYW6</accession>
<comment type="caution">
    <text evidence="2">The sequence shown here is derived from an EMBL/GenBank/DDBJ whole genome shotgun (WGS) entry which is preliminary data.</text>
</comment>
<dbReference type="Proteomes" id="UP000218332">
    <property type="component" value="Unassembled WGS sequence"/>
</dbReference>
<reference evidence="2 3" key="1">
    <citation type="submission" date="2017-07" db="EMBL/GenBank/DDBJ databases">
        <title>Tamlnaduibacter salinus (Mi-7) genome sequencing.</title>
        <authorList>
            <person name="Verma A."/>
            <person name="Krishnamurthi S."/>
        </authorList>
    </citation>
    <scope>NUCLEOTIDE SEQUENCE [LARGE SCALE GENOMIC DNA]</scope>
    <source>
        <strain evidence="2 3">Mi-7</strain>
    </source>
</reference>
<organism evidence="2 3">
    <name type="scientific">Tamilnaduibacter salinus</name>
    <dbReference type="NCBI Taxonomy" id="1484056"/>
    <lineage>
        <taxon>Bacteria</taxon>
        <taxon>Pseudomonadati</taxon>
        <taxon>Pseudomonadota</taxon>
        <taxon>Gammaproteobacteria</taxon>
        <taxon>Pseudomonadales</taxon>
        <taxon>Marinobacteraceae</taxon>
        <taxon>Tamilnaduibacter</taxon>
    </lineage>
</organism>
<dbReference type="RefSeq" id="WP_095612429.1">
    <property type="nucleotide sequence ID" value="NZ_NMPM01000171.1"/>
</dbReference>
<dbReference type="EMBL" id="NMPM01000171">
    <property type="protein sequence ID" value="PAV24459.1"/>
    <property type="molecule type" value="Genomic_DNA"/>
</dbReference>
<proteinExistence type="predicted"/>
<protein>
    <submittedName>
        <fullName evidence="2">Uncharacterized protein</fullName>
    </submittedName>
</protein>
<gene>
    <name evidence="2" type="ORF">CF392_16160</name>
</gene>
<feature type="region of interest" description="Disordered" evidence="1">
    <location>
        <begin position="84"/>
        <end position="104"/>
    </location>
</feature>
<evidence type="ECO:0000313" key="2">
    <source>
        <dbReference type="EMBL" id="PAV24459.1"/>
    </source>
</evidence>
<sequence>MASLDVPGRIGSESAPEWSAAYLDHFSFQAASDDAAVEYVHALQYRHDMEYERLCGGREPTGDANAPHYLSHLYRWDWMPGHEGEAEPTTAASPSVHERFIGEG</sequence>
<dbReference type="AlphaFoldDB" id="A0A2A2HYW6"/>
<evidence type="ECO:0000313" key="3">
    <source>
        <dbReference type="Proteomes" id="UP000218332"/>
    </source>
</evidence>
<keyword evidence="3" id="KW-1185">Reference proteome</keyword>